<feature type="transmembrane region" description="Helical" evidence="1">
    <location>
        <begin position="505"/>
        <end position="527"/>
    </location>
</feature>
<sequence length="544" mass="62286">MKLEETMSSHKPDMQPISQDQEWVIHVSKSLEEEDNDEGIPVSIFNVPKTLLSIKQEAYVPQLVSLGPYHHGRLELFEMERYKLASARRTQKHFQDVKFQGIVKNFEEYEGSIRACYHRFLEFHQETLAWMLAIDASFILEFLQTYAVQSDGLLVRSSSKMAHLIDYARRKTTHHTILRDIVMLENQIPLFLLRELHRFYQHENPDEVLTKMLMGFCKDLSPIKIIDDPHFKEECLAKAHLLELLYHMVAPTQQSIVDLEEHDKKKEHEEAGCCKRAFQSVTKVLCLINLAPVRFVMKILKSKAILLVITLPWQIIRLLCHSKSKDSLADLISSAQNVAEEVDDVSQKKDESPLIEELKIPSVAELSDNGVKFSPTKGGLRTIKFNKSSGTFYLPTIYLDENSEVVIRNLVAYEALIAPEIMVLTRYTELMNGIIDTEEDVKLLREAGIIMNRLKSDGEVATLWNGMTKSVKITKVPVLDKAIEGANTYYSARWSVKMNTTLKKYVFASWPVLTFLAANLLIFMSALQAFCSMYSCSKVLSMNT</sequence>
<organism evidence="2 3">
    <name type="scientific">Liquidambar formosana</name>
    <name type="common">Formosan gum</name>
    <dbReference type="NCBI Taxonomy" id="63359"/>
    <lineage>
        <taxon>Eukaryota</taxon>
        <taxon>Viridiplantae</taxon>
        <taxon>Streptophyta</taxon>
        <taxon>Embryophyta</taxon>
        <taxon>Tracheophyta</taxon>
        <taxon>Spermatophyta</taxon>
        <taxon>Magnoliopsida</taxon>
        <taxon>eudicotyledons</taxon>
        <taxon>Gunneridae</taxon>
        <taxon>Pentapetalae</taxon>
        <taxon>Saxifragales</taxon>
        <taxon>Altingiaceae</taxon>
        <taxon>Liquidambar</taxon>
    </lineage>
</organism>
<protein>
    <submittedName>
        <fullName evidence="2">Uncharacterized protein</fullName>
    </submittedName>
</protein>
<comment type="caution">
    <text evidence="2">The sequence shown here is derived from an EMBL/GenBank/DDBJ whole genome shotgun (WGS) entry which is preliminary data.</text>
</comment>
<proteinExistence type="predicted"/>
<dbReference type="EMBL" id="JBBPBK010000008">
    <property type="protein sequence ID" value="KAK9280671.1"/>
    <property type="molecule type" value="Genomic_DNA"/>
</dbReference>
<dbReference type="AlphaFoldDB" id="A0AAP0RLV0"/>
<evidence type="ECO:0000313" key="3">
    <source>
        <dbReference type="Proteomes" id="UP001415857"/>
    </source>
</evidence>
<dbReference type="PANTHER" id="PTHR31549">
    <property type="entry name" value="PROTEIN, PUTATIVE (DUF247)-RELATED-RELATED"/>
    <property type="match status" value="1"/>
</dbReference>
<keyword evidence="3" id="KW-1185">Reference proteome</keyword>
<accession>A0AAP0RLV0</accession>
<keyword evidence="1" id="KW-1133">Transmembrane helix</keyword>
<evidence type="ECO:0000313" key="2">
    <source>
        <dbReference type="EMBL" id="KAK9280671.1"/>
    </source>
</evidence>
<gene>
    <name evidence="2" type="ORF">L1049_014369</name>
</gene>
<evidence type="ECO:0000256" key="1">
    <source>
        <dbReference type="SAM" id="Phobius"/>
    </source>
</evidence>
<dbReference type="Proteomes" id="UP001415857">
    <property type="component" value="Unassembled WGS sequence"/>
</dbReference>
<keyword evidence="1" id="KW-0472">Membrane</keyword>
<dbReference type="Pfam" id="PF03140">
    <property type="entry name" value="DUF247"/>
    <property type="match status" value="1"/>
</dbReference>
<dbReference type="PANTHER" id="PTHR31549:SF313">
    <property type="match status" value="1"/>
</dbReference>
<reference evidence="2 3" key="1">
    <citation type="journal article" date="2024" name="Plant J.">
        <title>Genome sequences and population genomics reveal climatic adaptation and genomic divergence between two closely related sweetgum species.</title>
        <authorList>
            <person name="Xu W.Q."/>
            <person name="Ren C.Q."/>
            <person name="Zhang X.Y."/>
            <person name="Comes H.P."/>
            <person name="Liu X.H."/>
            <person name="Li Y.G."/>
            <person name="Kettle C.J."/>
            <person name="Jalonen R."/>
            <person name="Gaisberger H."/>
            <person name="Ma Y.Z."/>
            <person name="Qiu Y.X."/>
        </authorList>
    </citation>
    <scope>NUCLEOTIDE SEQUENCE [LARGE SCALE GENOMIC DNA]</scope>
    <source>
        <strain evidence="2">Hangzhou</strain>
    </source>
</reference>
<dbReference type="InterPro" id="IPR004158">
    <property type="entry name" value="DUF247_pln"/>
</dbReference>
<keyword evidence="1" id="KW-0812">Transmembrane</keyword>
<name>A0AAP0RLV0_LIQFO</name>